<dbReference type="Pfam" id="PF11895">
    <property type="entry name" value="Peroxidase_ext"/>
    <property type="match status" value="1"/>
</dbReference>
<dbReference type="PANTHER" id="PTHR31356:SF66">
    <property type="entry name" value="CATALASE-PEROXIDASE"/>
    <property type="match status" value="1"/>
</dbReference>
<dbReference type="InterPro" id="IPR002016">
    <property type="entry name" value="Haem_peroxidase"/>
</dbReference>
<keyword evidence="4 18" id="KW-0575">Peroxidase</keyword>
<evidence type="ECO:0000256" key="14">
    <source>
        <dbReference type="PIRSR" id="PIRSR601621-1"/>
    </source>
</evidence>
<feature type="site" description="Transition state stabilizer" evidence="16">
    <location>
        <position position="70"/>
    </location>
</feature>
<keyword evidence="9 18" id="KW-0560">Oxidoreductase</keyword>
<dbReference type="PANTHER" id="PTHR31356">
    <property type="entry name" value="THYLAKOID LUMENAL 29 KDA PROTEIN, CHLOROPLASTIC-RELATED"/>
    <property type="match status" value="1"/>
</dbReference>
<keyword evidence="6 15" id="KW-0479">Metal-binding</keyword>
<keyword evidence="21" id="KW-1185">Reference proteome</keyword>
<keyword evidence="11 17" id="KW-1015">Disulfide bond</keyword>
<dbReference type="GO" id="GO:0046872">
    <property type="term" value="F:metal ion binding"/>
    <property type="evidence" value="ECO:0007669"/>
    <property type="project" value="UniProtKB-UniRule"/>
</dbReference>
<dbReference type="InterPro" id="IPR010255">
    <property type="entry name" value="Haem_peroxidase_sf"/>
</dbReference>
<dbReference type="InterPro" id="IPR019794">
    <property type="entry name" value="Peroxidases_AS"/>
</dbReference>
<keyword evidence="8 15" id="KW-0106">Calcium</keyword>
<feature type="binding site" evidence="15">
    <location>
        <position position="209"/>
    </location>
    <ligand>
        <name>Ca(2+)</name>
        <dbReference type="ChEBI" id="CHEBI:29108"/>
        <label>2</label>
    </ligand>
</feature>
<organism evidence="20 21">
    <name type="scientific">Galerina marginata (strain CBS 339.88)</name>
    <dbReference type="NCBI Taxonomy" id="685588"/>
    <lineage>
        <taxon>Eukaryota</taxon>
        <taxon>Fungi</taxon>
        <taxon>Dikarya</taxon>
        <taxon>Basidiomycota</taxon>
        <taxon>Agaricomycotina</taxon>
        <taxon>Agaricomycetes</taxon>
        <taxon>Agaricomycetidae</taxon>
        <taxon>Agaricales</taxon>
        <taxon>Agaricineae</taxon>
        <taxon>Strophariaceae</taxon>
        <taxon>Galerina</taxon>
    </lineage>
</organism>
<evidence type="ECO:0000313" key="20">
    <source>
        <dbReference type="EMBL" id="KDR79593.1"/>
    </source>
</evidence>
<dbReference type="PROSITE" id="PS00435">
    <property type="entry name" value="PEROXIDASE_1"/>
    <property type="match status" value="1"/>
</dbReference>
<dbReference type="GO" id="GO:0005576">
    <property type="term" value="C:extracellular region"/>
    <property type="evidence" value="ECO:0007669"/>
    <property type="project" value="UniProtKB-SubCell"/>
</dbReference>
<feature type="active site" description="Proton acceptor" evidence="14">
    <location>
        <position position="74"/>
    </location>
</feature>
<dbReference type="EC" id="1.11.1.-" evidence="18"/>
<comment type="similarity">
    <text evidence="2 18">Belongs to the peroxidase family. Ligninase subfamily.</text>
</comment>
<feature type="binding site" evidence="15">
    <location>
        <position position="75"/>
    </location>
    <ligand>
        <name>Ca(2+)</name>
        <dbReference type="ChEBI" id="CHEBI:29108"/>
        <label>1</label>
    </ligand>
</feature>
<evidence type="ECO:0000256" key="9">
    <source>
        <dbReference type="ARBA" id="ARBA00023002"/>
    </source>
</evidence>
<protein>
    <recommendedName>
        <fullName evidence="18">Peroxidase</fullName>
        <ecNumber evidence="18">1.11.1.-</ecNumber>
    </recommendedName>
</protein>
<evidence type="ECO:0000256" key="13">
    <source>
        <dbReference type="ARBA" id="ARBA00023324"/>
    </source>
</evidence>
<evidence type="ECO:0000256" key="18">
    <source>
        <dbReference type="RuleBase" id="RU363051"/>
    </source>
</evidence>
<feature type="binding site" evidence="15">
    <location>
        <position position="190"/>
    </location>
    <ligand>
        <name>Ca(2+)</name>
        <dbReference type="ChEBI" id="CHEBI:29108"/>
        <label>2</label>
    </ligand>
</feature>
<dbReference type="SUPFAM" id="SSF48113">
    <property type="entry name" value="Heme-dependent peroxidases"/>
    <property type="match status" value="1"/>
</dbReference>
<keyword evidence="7 18" id="KW-0732">Signal</keyword>
<keyword evidence="3" id="KW-0964">Secreted</keyword>
<keyword evidence="12" id="KW-0325">Glycoprotein</keyword>
<evidence type="ECO:0000256" key="15">
    <source>
        <dbReference type="PIRSR" id="PIRSR601621-2"/>
    </source>
</evidence>
<evidence type="ECO:0000256" key="6">
    <source>
        <dbReference type="ARBA" id="ARBA00022723"/>
    </source>
</evidence>
<feature type="disulfide bond" evidence="17">
    <location>
        <begin position="61"/>
        <end position="134"/>
    </location>
</feature>
<dbReference type="Pfam" id="PF00141">
    <property type="entry name" value="peroxidase"/>
    <property type="match status" value="1"/>
</dbReference>
<proteinExistence type="inferred from homology"/>
<evidence type="ECO:0000256" key="16">
    <source>
        <dbReference type="PIRSR" id="PIRSR601621-3"/>
    </source>
</evidence>
<dbReference type="GO" id="GO:0004601">
    <property type="term" value="F:peroxidase activity"/>
    <property type="evidence" value="ECO:0007669"/>
    <property type="project" value="UniProtKB-KW"/>
</dbReference>
<dbReference type="Gene3D" id="1.10.520.10">
    <property type="match status" value="1"/>
</dbReference>
<feature type="disulfide bond" evidence="17">
    <location>
        <begin position="262"/>
        <end position="321"/>
    </location>
</feature>
<evidence type="ECO:0000256" key="3">
    <source>
        <dbReference type="ARBA" id="ARBA00022525"/>
    </source>
</evidence>
<comment type="cofactor">
    <cofactor evidence="15 18">
        <name>Ca(2+)</name>
        <dbReference type="ChEBI" id="CHEBI:29108"/>
    </cofactor>
    <text evidence="15 18">Binds 2 calcium ions per subunit.</text>
</comment>
<evidence type="ECO:0000259" key="19">
    <source>
        <dbReference type="PROSITE" id="PS50873"/>
    </source>
</evidence>
<keyword evidence="10 15" id="KW-0408">Iron</keyword>
<dbReference type="GO" id="GO:0000302">
    <property type="term" value="P:response to reactive oxygen species"/>
    <property type="evidence" value="ECO:0007669"/>
    <property type="project" value="TreeGrafter"/>
</dbReference>
<evidence type="ECO:0000256" key="7">
    <source>
        <dbReference type="ARBA" id="ARBA00022729"/>
    </source>
</evidence>
<dbReference type="Proteomes" id="UP000027222">
    <property type="component" value="Unassembled WGS sequence"/>
</dbReference>
<dbReference type="AlphaFoldDB" id="A0A067TKU8"/>
<dbReference type="HOGENOM" id="CLU_041038_0_1_1"/>
<dbReference type="InterPro" id="IPR001621">
    <property type="entry name" value="Ligninase"/>
</dbReference>
<sequence length="342" mass="36069">MSLGRLAVFVALAALQLGNAAIVSKRSVTCPTGQTTANEACCALFPVIDSMQKDLFEGGECGEDAHAALRLAFHDAIGFSTNGMPLARLSESMSKTRLFSIDDIVARQMPIFLQSNLTAGDFVHLAAAIGTGNCPGAPQLSYSIGRPAPAGPAPDGTVPEPTQSVSEILGRFSDAGFFSAEVIWLLASHSIAAANKIDTSIPGTPFDSTPSTFDTQFFLEVLLNGMQFPGSGQHTGEVVSPLAGEMRLQSDFAFSQDPQTACFWQEAIDDQTFIMARFRDAMQKLQLLGQSGLTDCSDVIPVPKAFSSHITYPGGFNQTDCTALPFPSIATVSGPAPTIPPV</sequence>
<dbReference type="PRINTS" id="PR00462">
    <property type="entry name" value="LIGNINASE"/>
</dbReference>
<dbReference type="GO" id="GO:0034599">
    <property type="term" value="P:cellular response to oxidative stress"/>
    <property type="evidence" value="ECO:0007669"/>
    <property type="project" value="InterPro"/>
</dbReference>
<feature type="binding site" evidence="15">
    <location>
        <position position="207"/>
    </location>
    <ligand>
        <name>Ca(2+)</name>
        <dbReference type="ChEBI" id="CHEBI:29108"/>
        <label>2</label>
    </ligand>
</feature>
<feature type="domain" description="Plant heme peroxidase family profile" evidence="19">
    <location>
        <begin position="65"/>
        <end position="325"/>
    </location>
</feature>
<feature type="disulfide bond" evidence="17">
    <location>
        <begin position="41"/>
        <end position="296"/>
    </location>
</feature>
<evidence type="ECO:0000256" key="1">
    <source>
        <dbReference type="ARBA" id="ARBA00004613"/>
    </source>
</evidence>
<dbReference type="PROSITE" id="PS50873">
    <property type="entry name" value="PEROXIDASE_4"/>
    <property type="match status" value="1"/>
</dbReference>
<feature type="disulfide bond" evidence="17">
    <location>
        <begin position="30"/>
        <end position="42"/>
    </location>
</feature>
<evidence type="ECO:0000313" key="21">
    <source>
        <dbReference type="Proteomes" id="UP000027222"/>
    </source>
</evidence>
<feature type="signal peptide" evidence="18">
    <location>
        <begin position="1"/>
        <end position="20"/>
    </location>
</feature>
<feature type="chain" id="PRO_5006985817" description="Peroxidase" evidence="18">
    <location>
        <begin position="21"/>
        <end position="342"/>
    </location>
</feature>
<feature type="binding site" description="axial binding residue" evidence="15">
    <location>
        <position position="189"/>
    </location>
    <ligand>
        <name>heme b</name>
        <dbReference type="ChEBI" id="CHEBI:60344"/>
    </ligand>
    <ligandPart>
        <name>Fe</name>
        <dbReference type="ChEBI" id="CHEBI:18248"/>
    </ligandPart>
</feature>
<gene>
    <name evidence="20" type="ORF">GALMADRAFT_265964</name>
</gene>
<accession>A0A067TKU8</accession>
<dbReference type="Gene3D" id="1.10.420.10">
    <property type="entry name" value="Peroxidase, domain 2"/>
    <property type="match status" value="1"/>
</dbReference>
<dbReference type="OrthoDB" id="2113341at2759"/>
<dbReference type="PRINTS" id="PR00458">
    <property type="entry name" value="PEROXIDASE"/>
</dbReference>
<evidence type="ECO:0000256" key="8">
    <source>
        <dbReference type="ARBA" id="ARBA00022837"/>
    </source>
</evidence>
<evidence type="ECO:0000256" key="11">
    <source>
        <dbReference type="ARBA" id="ARBA00023157"/>
    </source>
</evidence>
<name>A0A067TKU8_GALM3</name>
<feature type="binding site" evidence="15">
    <location>
        <position position="214"/>
    </location>
    <ligand>
        <name>Ca(2+)</name>
        <dbReference type="ChEBI" id="CHEBI:29108"/>
        <label>2</label>
    </ligand>
</feature>
<evidence type="ECO:0000256" key="17">
    <source>
        <dbReference type="PIRSR" id="PIRSR601621-4"/>
    </source>
</evidence>
<keyword evidence="13" id="KW-0376">Hydrogen peroxide</keyword>
<dbReference type="GO" id="GO:0042744">
    <property type="term" value="P:hydrogen peroxide catabolic process"/>
    <property type="evidence" value="ECO:0007669"/>
    <property type="project" value="UniProtKB-KW"/>
</dbReference>
<dbReference type="STRING" id="685588.A0A067TKU8"/>
<dbReference type="InterPro" id="IPR024589">
    <property type="entry name" value="Ligninase_C"/>
</dbReference>
<dbReference type="InterPro" id="IPR044831">
    <property type="entry name" value="Ccp1-like"/>
</dbReference>
<evidence type="ECO:0000256" key="4">
    <source>
        <dbReference type="ARBA" id="ARBA00022559"/>
    </source>
</evidence>
<dbReference type="GO" id="GO:0020037">
    <property type="term" value="F:heme binding"/>
    <property type="evidence" value="ECO:0007669"/>
    <property type="project" value="UniProtKB-UniRule"/>
</dbReference>
<keyword evidence="5 15" id="KW-0349">Heme</keyword>
<reference evidence="21" key="1">
    <citation type="journal article" date="2014" name="Proc. Natl. Acad. Sci. U.S.A.">
        <title>Extensive sampling of basidiomycete genomes demonstrates inadequacy of the white-rot/brown-rot paradigm for wood decay fungi.</title>
        <authorList>
            <person name="Riley R."/>
            <person name="Salamov A.A."/>
            <person name="Brown D.W."/>
            <person name="Nagy L.G."/>
            <person name="Floudas D."/>
            <person name="Held B.W."/>
            <person name="Levasseur A."/>
            <person name="Lombard V."/>
            <person name="Morin E."/>
            <person name="Otillar R."/>
            <person name="Lindquist E.A."/>
            <person name="Sun H."/>
            <person name="LaButti K.M."/>
            <person name="Schmutz J."/>
            <person name="Jabbour D."/>
            <person name="Luo H."/>
            <person name="Baker S.E."/>
            <person name="Pisabarro A.G."/>
            <person name="Walton J.D."/>
            <person name="Blanchette R.A."/>
            <person name="Henrissat B."/>
            <person name="Martin F."/>
            <person name="Cullen D."/>
            <person name="Hibbett D.S."/>
            <person name="Grigoriev I.V."/>
        </authorList>
    </citation>
    <scope>NUCLEOTIDE SEQUENCE [LARGE SCALE GENOMIC DNA]</scope>
    <source>
        <strain evidence="21">CBS 339.88</strain>
    </source>
</reference>
<dbReference type="InterPro" id="IPR019793">
    <property type="entry name" value="Peroxidases_heam-ligand_BS"/>
</dbReference>
<dbReference type="PROSITE" id="PS00436">
    <property type="entry name" value="PEROXIDASE_2"/>
    <property type="match status" value="1"/>
</dbReference>
<evidence type="ECO:0000256" key="12">
    <source>
        <dbReference type="ARBA" id="ARBA00023180"/>
    </source>
</evidence>
<dbReference type="EMBL" id="KL142373">
    <property type="protein sequence ID" value="KDR79593.1"/>
    <property type="molecule type" value="Genomic_DNA"/>
</dbReference>
<evidence type="ECO:0000256" key="10">
    <source>
        <dbReference type="ARBA" id="ARBA00023004"/>
    </source>
</evidence>
<comment type="cofactor">
    <cofactor evidence="15">
        <name>heme b</name>
        <dbReference type="ChEBI" id="CHEBI:60344"/>
    </cofactor>
    <text evidence="15">Binds 1 heme b (iron(II)-protoporphyrin IX) group per subunit.</text>
</comment>
<evidence type="ECO:0000256" key="5">
    <source>
        <dbReference type="ARBA" id="ARBA00022617"/>
    </source>
</evidence>
<comment type="subcellular location">
    <subcellularLocation>
        <location evidence="1">Secreted</location>
    </subcellularLocation>
</comment>
<evidence type="ECO:0000256" key="2">
    <source>
        <dbReference type="ARBA" id="ARBA00006089"/>
    </source>
</evidence>